<sequence length="273" mass="29360">MDPFDDLLRGVRADGALLDLARPDALGGLARGASLTLCVPLRGPARVAGRALTVGEAAVVRGPEPFKAGGDGLLLAGAYRVREEVPRRLLRVLPRVLVVPDDHNCAAMRDYLEAQLQAGRPGRQIVLDRLLDWLLVCTLRDWFDRPEAEPPAWYRALSDDVAGPALRALHAAPERPWTLATLAAEAGVSRTTLARRFPAVVGESPLAYLTSWRMDLAADLLRAEPHRTLASVARRVGYADPFGFSAAFKRVRGVTPSEHRAAATEAATAAATG</sequence>
<reference evidence="6" key="1">
    <citation type="submission" date="2023-07" db="EMBL/GenBank/DDBJ databases">
        <title>30 novel species of actinomycetes from the DSMZ collection.</title>
        <authorList>
            <person name="Nouioui I."/>
        </authorList>
    </citation>
    <scope>NUCLEOTIDE SEQUENCE [LARGE SCALE GENOMIC DNA]</scope>
    <source>
        <strain evidence="6">DSM 44917</strain>
    </source>
</reference>
<dbReference type="Proteomes" id="UP001183388">
    <property type="component" value="Unassembled WGS sequence"/>
</dbReference>
<feature type="domain" description="HTH araC/xylS-type" evidence="4">
    <location>
        <begin position="163"/>
        <end position="262"/>
    </location>
</feature>
<keyword evidence="3" id="KW-0804">Transcription</keyword>
<dbReference type="InterPro" id="IPR020449">
    <property type="entry name" value="Tscrpt_reg_AraC-type_HTH"/>
</dbReference>
<proteinExistence type="predicted"/>
<dbReference type="PROSITE" id="PS00041">
    <property type="entry name" value="HTH_ARAC_FAMILY_1"/>
    <property type="match status" value="1"/>
</dbReference>
<dbReference type="SMART" id="SM00342">
    <property type="entry name" value="HTH_ARAC"/>
    <property type="match status" value="1"/>
</dbReference>
<dbReference type="Pfam" id="PF12833">
    <property type="entry name" value="HTH_18"/>
    <property type="match status" value="1"/>
</dbReference>
<dbReference type="SUPFAM" id="SSF46689">
    <property type="entry name" value="Homeodomain-like"/>
    <property type="match status" value="2"/>
</dbReference>
<keyword evidence="1" id="KW-0805">Transcription regulation</keyword>
<dbReference type="PANTHER" id="PTHR46796">
    <property type="entry name" value="HTH-TYPE TRANSCRIPTIONAL ACTIVATOR RHAS-RELATED"/>
    <property type="match status" value="1"/>
</dbReference>
<name>A0ABU2LBH6_9ACTN</name>
<dbReference type="InterPro" id="IPR018060">
    <property type="entry name" value="HTH_AraC"/>
</dbReference>
<evidence type="ECO:0000313" key="6">
    <source>
        <dbReference type="Proteomes" id="UP001183388"/>
    </source>
</evidence>
<accession>A0ABU2LBH6</accession>
<gene>
    <name evidence="5" type="ORF">RM780_18410</name>
</gene>
<organism evidence="5 6">
    <name type="scientific">Streptomyces boetiae</name>
    <dbReference type="NCBI Taxonomy" id="3075541"/>
    <lineage>
        <taxon>Bacteria</taxon>
        <taxon>Bacillati</taxon>
        <taxon>Actinomycetota</taxon>
        <taxon>Actinomycetes</taxon>
        <taxon>Kitasatosporales</taxon>
        <taxon>Streptomycetaceae</taxon>
        <taxon>Streptomyces</taxon>
    </lineage>
</organism>
<dbReference type="PANTHER" id="PTHR46796:SF13">
    <property type="entry name" value="HTH-TYPE TRANSCRIPTIONAL ACTIVATOR RHAS"/>
    <property type="match status" value="1"/>
</dbReference>
<evidence type="ECO:0000259" key="4">
    <source>
        <dbReference type="PROSITE" id="PS01124"/>
    </source>
</evidence>
<evidence type="ECO:0000256" key="3">
    <source>
        <dbReference type="ARBA" id="ARBA00023163"/>
    </source>
</evidence>
<dbReference type="PRINTS" id="PR00032">
    <property type="entry name" value="HTHARAC"/>
</dbReference>
<protein>
    <submittedName>
        <fullName evidence="5">AraC family transcriptional regulator</fullName>
    </submittedName>
</protein>
<dbReference type="EMBL" id="JAVREN010000028">
    <property type="protein sequence ID" value="MDT0308919.1"/>
    <property type="molecule type" value="Genomic_DNA"/>
</dbReference>
<evidence type="ECO:0000256" key="2">
    <source>
        <dbReference type="ARBA" id="ARBA00023125"/>
    </source>
</evidence>
<dbReference type="InterPro" id="IPR018062">
    <property type="entry name" value="HTH_AraC-typ_CS"/>
</dbReference>
<dbReference type="InterPro" id="IPR032783">
    <property type="entry name" value="AraC_lig"/>
</dbReference>
<dbReference type="InterPro" id="IPR009057">
    <property type="entry name" value="Homeodomain-like_sf"/>
</dbReference>
<dbReference type="Pfam" id="PF12852">
    <property type="entry name" value="Cupin_6"/>
    <property type="match status" value="1"/>
</dbReference>
<dbReference type="Gene3D" id="1.10.10.60">
    <property type="entry name" value="Homeodomain-like"/>
    <property type="match status" value="2"/>
</dbReference>
<comment type="caution">
    <text evidence="5">The sequence shown here is derived from an EMBL/GenBank/DDBJ whole genome shotgun (WGS) entry which is preliminary data.</text>
</comment>
<keyword evidence="6" id="KW-1185">Reference proteome</keyword>
<dbReference type="InterPro" id="IPR050204">
    <property type="entry name" value="AraC_XylS_family_regulators"/>
</dbReference>
<dbReference type="PROSITE" id="PS01124">
    <property type="entry name" value="HTH_ARAC_FAMILY_2"/>
    <property type="match status" value="1"/>
</dbReference>
<evidence type="ECO:0000313" key="5">
    <source>
        <dbReference type="EMBL" id="MDT0308919.1"/>
    </source>
</evidence>
<dbReference type="RefSeq" id="WP_311631868.1">
    <property type="nucleotide sequence ID" value="NZ_JAVREN010000028.1"/>
</dbReference>
<keyword evidence="2" id="KW-0238">DNA-binding</keyword>
<evidence type="ECO:0000256" key="1">
    <source>
        <dbReference type="ARBA" id="ARBA00023015"/>
    </source>
</evidence>